<proteinExistence type="predicted"/>
<reference evidence="1 2" key="1">
    <citation type="submission" date="2019-02" db="EMBL/GenBank/DDBJ databases">
        <title>Deep-cultivation of Planctomycetes and their phenomic and genomic characterization uncovers novel biology.</title>
        <authorList>
            <person name="Wiegand S."/>
            <person name="Jogler M."/>
            <person name="Boedeker C."/>
            <person name="Pinto D."/>
            <person name="Vollmers J."/>
            <person name="Rivas-Marin E."/>
            <person name="Kohn T."/>
            <person name="Peeters S.H."/>
            <person name="Heuer A."/>
            <person name="Rast P."/>
            <person name="Oberbeckmann S."/>
            <person name="Bunk B."/>
            <person name="Jeske O."/>
            <person name="Meyerdierks A."/>
            <person name="Storesund J.E."/>
            <person name="Kallscheuer N."/>
            <person name="Luecker S."/>
            <person name="Lage O.M."/>
            <person name="Pohl T."/>
            <person name="Merkel B.J."/>
            <person name="Hornburger P."/>
            <person name="Mueller R.-W."/>
            <person name="Bruemmer F."/>
            <person name="Labrenz M."/>
            <person name="Spormann A.M."/>
            <person name="Op den Camp H."/>
            <person name="Overmann J."/>
            <person name="Amann R."/>
            <person name="Jetten M.S.M."/>
            <person name="Mascher T."/>
            <person name="Medema M.H."/>
            <person name="Devos D.P."/>
            <person name="Kaster A.-K."/>
            <person name="Ovreas L."/>
            <person name="Rohde M."/>
            <person name="Galperin M.Y."/>
            <person name="Jogler C."/>
        </authorList>
    </citation>
    <scope>NUCLEOTIDE SEQUENCE [LARGE SCALE GENOMIC DNA]</scope>
    <source>
        <strain evidence="1 2">Poly30</strain>
    </source>
</reference>
<sequence length="289" mass="31139">MACRAADEPRLAEAGFTADGKRSAEALADAEESGREPLGLLEVGGVTCLARRFTHGGLARALTGARFRDPARPFEELVLSERLRALGIRTPRVIAARAVAVPPVGYELTIVTERMDGVRDLGWMLGDVRRGGTSHRTLQQALESAGRLIADLHRVGFLHADLQPANLLIESANPAAPATAIDLDRSSFVKAGDGRGGEGAVEPLPESLVHKNLGRLWRHVARREAEYGATLSRADRVRFLKAYGVPRDQLAPFSAAIASAAESKGLGHRIGWWIERYLGRGPDRRAAAP</sequence>
<evidence type="ECO:0000313" key="2">
    <source>
        <dbReference type="Proteomes" id="UP000320390"/>
    </source>
</evidence>
<dbReference type="SUPFAM" id="SSF56112">
    <property type="entry name" value="Protein kinase-like (PK-like)"/>
    <property type="match status" value="1"/>
</dbReference>
<organism evidence="1 2">
    <name type="scientific">Saltatorellus ferox</name>
    <dbReference type="NCBI Taxonomy" id="2528018"/>
    <lineage>
        <taxon>Bacteria</taxon>
        <taxon>Pseudomonadati</taxon>
        <taxon>Planctomycetota</taxon>
        <taxon>Planctomycetia</taxon>
        <taxon>Planctomycetia incertae sedis</taxon>
        <taxon>Saltatorellus</taxon>
    </lineage>
</organism>
<evidence type="ECO:0000313" key="1">
    <source>
        <dbReference type="EMBL" id="QDV08632.1"/>
    </source>
</evidence>
<keyword evidence="1" id="KW-0418">Kinase</keyword>
<dbReference type="EMBL" id="CP036434">
    <property type="protein sequence ID" value="QDV08632.1"/>
    <property type="molecule type" value="Genomic_DNA"/>
</dbReference>
<dbReference type="AlphaFoldDB" id="A0A518EX06"/>
<protein>
    <submittedName>
        <fullName evidence="1">3-deoxy-D-manno-octulosonic acid kinase</fullName>
        <ecNumber evidence="1">2.7.1.166</ecNumber>
    </submittedName>
</protein>
<name>A0A518EX06_9BACT</name>
<gene>
    <name evidence="1" type="primary">kdkA</name>
    <name evidence="1" type="ORF">Poly30_41850</name>
</gene>
<dbReference type="Pfam" id="PF06293">
    <property type="entry name" value="Kdo"/>
    <property type="match status" value="1"/>
</dbReference>
<accession>A0A518EX06</accession>
<dbReference type="Gene3D" id="1.10.510.10">
    <property type="entry name" value="Transferase(Phosphotransferase) domain 1"/>
    <property type="match status" value="1"/>
</dbReference>
<keyword evidence="1" id="KW-0808">Transferase</keyword>
<dbReference type="EC" id="2.7.1.166" evidence="1"/>
<keyword evidence="2" id="KW-1185">Reference proteome</keyword>
<dbReference type="InterPro" id="IPR011009">
    <property type="entry name" value="Kinase-like_dom_sf"/>
</dbReference>
<dbReference type="GO" id="GO:0016301">
    <property type="term" value="F:kinase activity"/>
    <property type="evidence" value="ECO:0007669"/>
    <property type="project" value="UniProtKB-KW"/>
</dbReference>
<dbReference type="Proteomes" id="UP000320390">
    <property type="component" value="Chromosome"/>
</dbReference>